<evidence type="ECO:0000313" key="5">
    <source>
        <dbReference type="EMBL" id="CRZ01226.1"/>
    </source>
</evidence>
<dbReference type="Pfam" id="PF12971">
    <property type="entry name" value="NAGLU_N"/>
    <property type="match status" value="1"/>
</dbReference>
<dbReference type="InterPro" id="IPR024732">
    <property type="entry name" value="NAGLU_C"/>
</dbReference>
<evidence type="ECO:0008006" key="6">
    <source>
        <dbReference type="Google" id="ProtNLM"/>
    </source>
</evidence>
<feature type="non-terminal residue" evidence="5">
    <location>
        <position position="1"/>
    </location>
</feature>
<dbReference type="InterPro" id="IPR017853">
    <property type="entry name" value="GH"/>
</dbReference>
<organism evidence="5">
    <name type="scientific">Spongospora subterranea</name>
    <dbReference type="NCBI Taxonomy" id="70186"/>
    <lineage>
        <taxon>Eukaryota</taxon>
        <taxon>Sar</taxon>
        <taxon>Rhizaria</taxon>
        <taxon>Endomyxa</taxon>
        <taxon>Phytomyxea</taxon>
        <taxon>Plasmodiophorida</taxon>
        <taxon>Plasmodiophoridae</taxon>
        <taxon>Spongospora</taxon>
    </lineage>
</organism>
<sequence>VVSLIGLCLPVSLCFTCCSRSTPAVRVAANDNRRDQLSIMFINGFRWVITACAIISISTSQQDVLRQFAERVVGTDAASHIEFQLLPGDEVKNGLHSFKYSTVDGKLIISGDSISAVTAGLGWYLKYNANVHISWSGDQKDSITNGTLPIVLEPVVKKRTVPMSYYMNVCTFSYSTVWWDWARWERELDWMALNGINTPLALTGQEFVWRRVFVENFGMKREELDEFFTGPAFLSWHRMGNLRKWGGPLSDKWIDKQKGLQQQIVARARSLGMKVILPAFAGHVPEAAKRIWPDANIQPASKWNGFQRAYTNVFMVQPDSPVFTAIGKAFVQEMVKIYGTDHLYNADTFNEIAPTSLDHSYLANTASSTLKSMAAGDPDAIWVMQAWLFTDTYTWTESNIKAYLSGVLDDKLIILDLFSEVRPFYNRKQAYYGKSWVFNMLHNFGGNHGLYGRAQIIATAPYEAISKSTGKMIGYGIAPEGIEQNYVMYELMLEAAWRDAPIDLDTWFNKFCLRRYGGESANHDATVAWKTLRETVYNSDDYQTSVTKSIAVLQPALYYEKTPFMNPVPFYEPAKLLEAWWHLLKCAPQFSNKPTYRYDLVDVTRQVLSNLLLQVLGSVADAFAIKDLDLLKQHGNTFTEILANMDRILGSDPQWLLWNWIEGAMSASADEPVAVRENFIFNAKNLITLWGPHGEIEDYASKQWSGLIDEYYLPRWRLFFDMVIASTANKQKLDMNDFLHKSYKLSLKWQKAKTEKLKKRIEGDSVAISQELFDKYYGLASNAMPITRCRVDDIFVLDAEPVGAVA</sequence>
<dbReference type="SUPFAM" id="SSF51445">
    <property type="entry name" value="(Trans)glycosidases"/>
    <property type="match status" value="1"/>
</dbReference>
<feature type="domain" description="Alpha-N-acetylglucosaminidase C-terminal" evidence="4">
    <location>
        <begin position="507"/>
        <end position="775"/>
    </location>
</feature>
<dbReference type="Pfam" id="PF12972">
    <property type="entry name" value="NAGLU_C"/>
    <property type="match status" value="1"/>
</dbReference>
<dbReference type="AlphaFoldDB" id="A0A0H5QIU2"/>
<dbReference type="PANTHER" id="PTHR12872">
    <property type="entry name" value="ALPHA-N-ACETYLGLUCOSAMINIDASE"/>
    <property type="match status" value="1"/>
</dbReference>
<feature type="domain" description="Alpha-N-acetylglucosaminidase N-terminal" evidence="3">
    <location>
        <begin position="66"/>
        <end position="149"/>
    </location>
</feature>
<dbReference type="EMBL" id="HACM01000784">
    <property type="protein sequence ID" value="CRZ01226.1"/>
    <property type="molecule type" value="Transcribed_RNA"/>
</dbReference>
<keyword evidence="1" id="KW-0378">Hydrolase</keyword>
<dbReference type="InterPro" id="IPR024240">
    <property type="entry name" value="NAGLU_N"/>
</dbReference>
<name>A0A0H5QIU2_9EUKA</name>
<dbReference type="Pfam" id="PF05089">
    <property type="entry name" value="NAGLU"/>
    <property type="match status" value="1"/>
</dbReference>
<evidence type="ECO:0000256" key="1">
    <source>
        <dbReference type="ARBA" id="ARBA00022801"/>
    </source>
</evidence>
<reference evidence="5" key="1">
    <citation type="submission" date="2015-04" db="EMBL/GenBank/DDBJ databases">
        <title>The genome sequence of the plant pathogenic Rhizarian Plasmodiophora brassicae reveals insights in its biotrophic life cycle and the origin of chitin synthesis.</title>
        <authorList>
            <person name="Schwelm A."/>
            <person name="Fogelqvist J."/>
            <person name="Knaust A."/>
            <person name="Julke S."/>
            <person name="Lilja T."/>
            <person name="Dhandapani V."/>
            <person name="Bonilla-Rosso G."/>
            <person name="Karlsson M."/>
            <person name="Shevchenko A."/>
            <person name="Choi S.R."/>
            <person name="Kim H.G."/>
            <person name="Park J.Y."/>
            <person name="Lim Y.P."/>
            <person name="Ludwig-Muller J."/>
            <person name="Dixelius C."/>
        </authorList>
    </citation>
    <scope>NUCLEOTIDE SEQUENCE</scope>
    <source>
        <tissue evidence="5">Potato root galls</tissue>
    </source>
</reference>
<evidence type="ECO:0000259" key="2">
    <source>
        <dbReference type="Pfam" id="PF05089"/>
    </source>
</evidence>
<proteinExistence type="predicted"/>
<evidence type="ECO:0000259" key="3">
    <source>
        <dbReference type="Pfam" id="PF12971"/>
    </source>
</evidence>
<dbReference type="Gene3D" id="3.20.20.80">
    <property type="entry name" value="Glycosidases"/>
    <property type="match status" value="1"/>
</dbReference>
<dbReference type="InterPro" id="IPR029018">
    <property type="entry name" value="Hex-like_dom2"/>
</dbReference>
<dbReference type="PANTHER" id="PTHR12872:SF1">
    <property type="entry name" value="ALPHA-N-ACETYLGLUCOSAMINIDASE"/>
    <property type="match status" value="1"/>
</dbReference>
<protein>
    <recommendedName>
        <fullName evidence="6">Alpha-N-acetylglucosaminidase</fullName>
    </recommendedName>
</protein>
<dbReference type="InterPro" id="IPR024733">
    <property type="entry name" value="NAGLU_tim-barrel"/>
</dbReference>
<dbReference type="InterPro" id="IPR007781">
    <property type="entry name" value="NAGLU"/>
</dbReference>
<accession>A0A0H5QIU2</accession>
<feature type="domain" description="Alpha-N-acetylglucosaminidase tim-barrel" evidence="2">
    <location>
        <begin position="165"/>
        <end position="498"/>
    </location>
</feature>
<dbReference type="Gene3D" id="3.30.379.10">
    <property type="entry name" value="Chitobiase/beta-hexosaminidase domain 2-like"/>
    <property type="match status" value="1"/>
</dbReference>
<dbReference type="GO" id="GO:0016787">
    <property type="term" value="F:hydrolase activity"/>
    <property type="evidence" value="ECO:0007669"/>
    <property type="project" value="UniProtKB-KW"/>
</dbReference>
<evidence type="ECO:0000259" key="4">
    <source>
        <dbReference type="Pfam" id="PF12972"/>
    </source>
</evidence>
<dbReference type="Gene3D" id="1.20.120.670">
    <property type="entry name" value="N-acetyl-b-d-glucoasminidase"/>
    <property type="match status" value="1"/>
</dbReference>